<keyword evidence="4" id="KW-0560">Oxidoreductase</keyword>
<dbReference type="GO" id="GO:0005506">
    <property type="term" value="F:iron ion binding"/>
    <property type="evidence" value="ECO:0007669"/>
    <property type="project" value="InterPro"/>
</dbReference>
<evidence type="ECO:0000256" key="3">
    <source>
        <dbReference type="ARBA" id="ARBA00022723"/>
    </source>
</evidence>
<keyword evidence="3 7" id="KW-0479">Metal-binding</keyword>
<keyword evidence="5 7" id="KW-0408">Iron</keyword>
<dbReference type="SUPFAM" id="SSF56534">
    <property type="entry name" value="Aromatic aminoacid monoxygenases, catalytic and oligomerization domains"/>
    <property type="match status" value="1"/>
</dbReference>
<keyword evidence="10" id="KW-1185">Reference proteome</keyword>
<dbReference type="InterPro" id="IPR019774">
    <property type="entry name" value="Aromatic-AA_hydroxylase_C"/>
</dbReference>
<feature type="binding site" evidence="7">
    <location>
        <position position="162"/>
    </location>
    <ligand>
        <name>Fe cation</name>
        <dbReference type="ChEBI" id="CHEBI:24875"/>
    </ligand>
</feature>
<evidence type="ECO:0000256" key="1">
    <source>
        <dbReference type="ARBA" id="ARBA00001954"/>
    </source>
</evidence>
<evidence type="ECO:0000313" key="10">
    <source>
        <dbReference type="Proteomes" id="UP000559626"/>
    </source>
</evidence>
<name>A0A7Y0ADH4_9BACT</name>
<dbReference type="InterPro" id="IPR036329">
    <property type="entry name" value="Aro-AA_hydroxylase_C_sf"/>
</dbReference>
<reference evidence="9 10" key="1">
    <citation type="submission" date="2020-04" db="EMBL/GenBank/DDBJ databases">
        <title>Hymenobacter polaris sp. nov., isolated from Arctic soil.</title>
        <authorList>
            <person name="Dahal R.H."/>
        </authorList>
    </citation>
    <scope>NUCLEOTIDE SEQUENCE [LARGE SCALE GENOMIC DNA]</scope>
    <source>
        <strain evidence="9 10">RP-2-7</strain>
    </source>
</reference>
<dbReference type="PANTHER" id="PTHR11473:SF24">
    <property type="entry name" value="PHENYLALANINE-4-HYDROXYLASE"/>
    <property type="match status" value="1"/>
</dbReference>
<evidence type="ECO:0000259" key="8">
    <source>
        <dbReference type="PROSITE" id="PS51410"/>
    </source>
</evidence>
<proteinExistence type="inferred from homology"/>
<gene>
    <name evidence="9" type="ORF">HHL22_08885</name>
</gene>
<organism evidence="9 10">
    <name type="scientific">Hymenobacter polaris</name>
    <dbReference type="NCBI Taxonomy" id="2682546"/>
    <lineage>
        <taxon>Bacteria</taxon>
        <taxon>Pseudomonadati</taxon>
        <taxon>Bacteroidota</taxon>
        <taxon>Cytophagia</taxon>
        <taxon>Cytophagales</taxon>
        <taxon>Hymenobacteraceae</taxon>
        <taxon>Hymenobacter</taxon>
    </lineage>
</organism>
<comment type="caution">
    <text evidence="9">The sequence shown here is derived from an EMBL/GenBank/DDBJ whole genome shotgun (WGS) entry which is preliminary data.</text>
</comment>
<protein>
    <recommendedName>
        <fullName evidence="8">Biopterin-dependent aromatic amino acid hydroxylase family profile domain-containing protein</fullName>
    </recommendedName>
</protein>
<feature type="domain" description="Biopterin-dependent aromatic amino acid hydroxylase family profile" evidence="8">
    <location>
        <begin position="1"/>
        <end position="284"/>
    </location>
</feature>
<dbReference type="PROSITE" id="PS51410">
    <property type="entry name" value="BH4_AAA_HYDROXYL_2"/>
    <property type="match status" value="1"/>
</dbReference>
<comment type="cofactor">
    <cofactor evidence="1 7">
        <name>Fe(2+)</name>
        <dbReference type="ChEBI" id="CHEBI:29033"/>
    </cofactor>
</comment>
<dbReference type="InterPro" id="IPR001273">
    <property type="entry name" value="ArAA_hydroxylase"/>
</dbReference>
<evidence type="ECO:0000313" key="9">
    <source>
        <dbReference type="EMBL" id="NML65317.1"/>
    </source>
</evidence>
<evidence type="ECO:0000256" key="5">
    <source>
        <dbReference type="ARBA" id="ARBA00023004"/>
    </source>
</evidence>
<evidence type="ECO:0000256" key="6">
    <source>
        <dbReference type="ARBA" id="ARBA00023033"/>
    </source>
</evidence>
<dbReference type="Pfam" id="PF00351">
    <property type="entry name" value="Biopterin_H"/>
    <property type="match status" value="1"/>
</dbReference>
<evidence type="ECO:0000256" key="4">
    <source>
        <dbReference type="ARBA" id="ARBA00023002"/>
    </source>
</evidence>
<comment type="similarity">
    <text evidence="2">Belongs to the biopterin-dependent aromatic amino acid hydroxylase family.</text>
</comment>
<dbReference type="GO" id="GO:0016714">
    <property type="term" value="F:oxidoreductase activity, acting on paired donors, with incorporation or reduction of molecular oxygen, reduced pteridine as one donor, and incorporation of one atom of oxygen"/>
    <property type="evidence" value="ECO:0007669"/>
    <property type="project" value="InterPro"/>
</dbReference>
<dbReference type="AlphaFoldDB" id="A0A7Y0ADH4"/>
<dbReference type="EMBL" id="JABBGH010000001">
    <property type="protein sequence ID" value="NML65317.1"/>
    <property type="molecule type" value="Genomic_DNA"/>
</dbReference>
<sequence>MTLHLLARPHHPAAPASATVWKMLFDRQQALLHRWARPEITRALAELGLRRDALPNPTALAQLVHQRTGWTLLFTGAPVAEAAYYAALARRELPVVSRLRTFSEFDQPPGGPDLFTDALGRLPLLLEAGYADALQQLGQAWALATTPAALGLLRRFARATFELGLLAGAPGARPQPYGTALLTAPGPLHALAAAEAAQLRPLAGAARYLALQAAPGAALLAEASAYFVAQSWAELSAELHQLRQELAATQRPALGPHTTSAPNVSATGRAQAFAARVSSLRQVE</sequence>
<dbReference type="InterPro" id="IPR036951">
    <property type="entry name" value="ArAA_hydroxylase_sf"/>
</dbReference>
<dbReference type="PANTHER" id="PTHR11473">
    <property type="entry name" value="AROMATIC AMINO ACID HYDROXYLASE"/>
    <property type="match status" value="1"/>
</dbReference>
<evidence type="ECO:0000256" key="7">
    <source>
        <dbReference type="PIRSR" id="PIRSR601273-2"/>
    </source>
</evidence>
<dbReference type="Proteomes" id="UP000559626">
    <property type="component" value="Unassembled WGS sequence"/>
</dbReference>
<keyword evidence="6" id="KW-0503">Monooxygenase</keyword>
<evidence type="ECO:0000256" key="2">
    <source>
        <dbReference type="ARBA" id="ARBA00009712"/>
    </source>
</evidence>
<dbReference type="GO" id="GO:0009072">
    <property type="term" value="P:aromatic amino acid metabolic process"/>
    <property type="evidence" value="ECO:0007669"/>
    <property type="project" value="InterPro"/>
</dbReference>
<accession>A0A7Y0ADH4</accession>
<dbReference type="Gene3D" id="1.10.800.10">
    <property type="entry name" value="Aromatic amino acid hydroxylase"/>
    <property type="match status" value="1"/>
</dbReference>
<dbReference type="RefSeq" id="WP_169530561.1">
    <property type="nucleotide sequence ID" value="NZ_JABBGH010000001.1"/>
</dbReference>